<name>A0A644ZKT6_9ZZZZ</name>
<reference evidence="1" key="1">
    <citation type="submission" date="2019-08" db="EMBL/GenBank/DDBJ databases">
        <authorList>
            <person name="Kucharzyk K."/>
            <person name="Murdoch R.W."/>
            <person name="Higgins S."/>
            <person name="Loffler F."/>
        </authorList>
    </citation>
    <scope>NUCLEOTIDE SEQUENCE</scope>
</reference>
<protein>
    <submittedName>
        <fullName evidence="1">Uncharacterized protein</fullName>
    </submittedName>
</protein>
<proteinExistence type="predicted"/>
<evidence type="ECO:0000313" key="1">
    <source>
        <dbReference type="EMBL" id="MPM41406.1"/>
    </source>
</evidence>
<sequence>MFAAHEARELFVDDLDHLLPGREAFEHLDANGAVGHGLDEVLHDHEVHVRFQKRKLDLAHGFLHVRFVELSARI</sequence>
<dbReference type="EMBL" id="VSSQ01009360">
    <property type="protein sequence ID" value="MPM41406.1"/>
    <property type="molecule type" value="Genomic_DNA"/>
</dbReference>
<gene>
    <name evidence="1" type="ORF">SDC9_88061</name>
</gene>
<dbReference type="AlphaFoldDB" id="A0A644ZKT6"/>
<accession>A0A644ZKT6</accession>
<comment type="caution">
    <text evidence="1">The sequence shown here is derived from an EMBL/GenBank/DDBJ whole genome shotgun (WGS) entry which is preliminary data.</text>
</comment>
<organism evidence="1">
    <name type="scientific">bioreactor metagenome</name>
    <dbReference type="NCBI Taxonomy" id="1076179"/>
    <lineage>
        <taxon>unclassified sequences</taxon>
        <taxon>metagenomes</taxon>
        <taxon>ecological metagenomes</taxon>
    </lineage>
</organism>